<dbReference type="PIRSF" id="PIRSF005211">
    <property type="entry name" value="Ab_hydro_YheT"/>
    <property type="match status" value="1"/>
</dbReference>
<comment type="caution">
    <text evidence="5">The sequence shown here is derived from an EMBL/GenBank/DDBJ whole genome shotgun (WGS) entry which is preliminary data.</text>
</comment>
<evidence type="ECO:0000259" key="4">
    <source>
        <dbReference type="Pfam" id="PF00561"/>
    </source>
</evidence>
<evidence type="ECO:0000256" key="2">
    <source>
        <dbReference type="ARBA" id="ARBA00022487"/>
    </source>
</evidence>
<gene>
    <name evidence="5" type="ORF">GCM10011502_27230</name>
</gene>
<keyword evidence="2" id="KW-0719">Serine esterase</keyword>
<evidence type="ECO:0000313" key="6">
    <source>
        <dbReference type="Proteomes" id="UP000646152"/>
    </source>
</evidence>
<dbReference type="GO" id="GO:0016787">
    <property type="term" value="F:hydrolase activity"/>
    <property type="evidence" value="ECO:0007669"/>
    <property type="project" value="UniProtKB-KW"/>
</dbReference>
<dbReference type="InterPro" id="IPR029058">
    <property type="entry name" value="AB_hydrolase_fold"/>
</dbReference>
<dbReference type="InterPro" id="IPR000073">
    <property type="entry name" value="AB_hydrolase_1"/>
</dbReference>
<evidence type="ECO:0000256" key="3">
    <source>
        <dbReference type="ARBA" id="ARBA00022801"/>
    </source>
</evidence>
<dbReference type="InterPro" id="IPR012020">
    <property type="entry name" value="ABHD4"/>
</dbReference>
<keyword evidence="3 5" id="KW-0378">Hydrolase</keyword>
<reference evidence="6" key="1">
    <citation type="journal article" date="2019" name="Int. J. Syst. Evol. Microbiol.">
        <title>The Global Catalogue of Microorganisms (GCM) 10K type strain sequencing project: providing services to taxonomists for standard genome sequencing and annotation.</title>
        <authorList>
            <consortium name="The Broad Institute Genomics Platform"/>
            <consortium name="The Broad Institute Genome Sequencing Center for Infectious Disease"/>
            <person name="Wu L."/>
            <person name="Ma J."/>
        </authorList>
    </citation>
    <scope>NUCLEOTIDE SEQUENCE [LARGE SCALE GENOMIC DNA]</scope>
    <source>
        <strain evidence="6">CGMCC 1.15923</strain>
    </source>
</reference>
<dbReference type="Proteomes" id="UP000646152">
    <property type="component" value="Unassembled WGS sequence"/>
</dbReference>
<organism evidence="5 6">
    <name type="scientific">Oceanisphaera marina</name>
    <dbReference type="NCBI Taxonomy" id="2017550"/>
    <lineage>
        <taxon>Bacteria</taxon>
        <taxon>Pseudomonadati</taxon>
        <taxon>Pseudomonadota</taxon>
        <taxon>Gammaproteobacteria</taxon>
        <taxon>Aeromonadales</taxon>
        <taxon>Aeromonadaceae</taxon>
        <taxon>Oceanisphaera</taxon>
    </lineage>
</organism>
<dbReference type="NCBIfam" id="NF008218">
    <property type="entry name" value="PRK10985.1"/>
    <property type="match status" value="1"/>
</dbReference>
<keyword evidence="6" id="KW-1185">Reference proteome</keyword>
<dbReference type="PROSITE" id="PS01133">
    <property type="entry name" value="UPF0017"/>
    <property type="match status" value="1"/>
</dbReference>
<evidence type="ECO:0000256" key="1">
    <source>
        <dbReference type="ARBA" id="ARBA00010884"/>
    </source>
</evidence>
<dbReference type="Pfam" id="PF00561">
    <property type="entry name" value="Abhydrolase_1"/>
    <property type="match status" value="1"/>
</dbReference>
<dbReference type="Gene3D" id="3.40.50.1820">
    <property type="entry name" value="alpha/beta hydrolase"/>
    <property type="match status" value="1"/>
</dbReference>
<dbReference type="InterPro" id="IPR000952">
    <property type="entry name" value="AB_hydrolase_4_CS"/>
</dbReference>
<protein>
    <submittedName>
        <fullName evidence="5">Alpha/beta hydrolase</fullName>
    </submittedName>
</protein>
<dbReference type="InterPro" id="IPR050960">
    <property type="entry name" value="AB_hydrolase_4_sf"/>
</dbReference>
<accession>A0ABQ1IUU3</accession>
<feature type="domain" description="AB hydrolase-1" evidence="4">
    <location>
        <begin position="82"/>
        <end position="320"/>
    </location>
</feature>
<dbReference type="SUPFAM" id="SSF53474">
    <property type="entry name" value="alpha/beta-Hydrolases"/>
    <property type="match status" value="1"/>
</dbReference>
<proteinExistence type="inferred from homology"/>
<comment type="similarity">
    <text evidence="1">Belongs to the AB hydrolase superfamily. AB hydrolase 4 family.</text>
</comment>
<name>A0ABQ1IUU3_9GAMM</name>
<evidence type="ECO:0000313" key="5">
    <source>
        <dbReference type="EMBL" id="GGB52646.1"/>
    </source>
</evidence>
<sequence length="348" mass="39949">MFRSGGAPPLTQAYSYVHSQKVMIHPSQFQSPWWARNPHVQTIFAKYLHRNRIKHRRERLELPDGDFVDLAWGQPEQSDNKPLVVLFHGLEGCIESHYIQGMMTALHQQGWQAVLMHFRGCSGEPNRYMQAYHSGAIEDPHYVLSLLRQRYPGRPMAAIGYSLGGNMLVNYLAAHPRSPLCAAAVISAPLQLSACAERINSGFSRCYQSYLLNRMIDNWQQRLRRHPRHQWQGDLNRIKSLREFDDKITAPIHGFSDAEDYYQRCSGLYKLAQISTPTLVIHAADDPFMNDAVIPDASDLPPSITYELSRTGGHVGFLQGLPWRPDYWLECRVPQWLAQQWPPYLENA</sequence>
<dbReference type="EMBL" id="BMKE01000028">
    <property type="protein sequence ID" value="GGB52646.1"/>
    <property type="molecule type" value="Genomic_DNA"/>
</dbReference>
<dbReference type="PANTHER" id="PTHR10794:SF94">
    <property type="entry name" value="ESTERASE YHET-RELATED"/>
    <property type="match status" value="1"/>
</dbReference>
<dbReference type="PANTHER" id="PTHR10794">
    <property type="entry name" value="ABHYDROLASE DOMAIN-CONTAINING PROTEIN"/>
    <property type="match status" value="1"/>
</dbReference>